<accession>A0A3R7NHF3</accession>
<dbReference type="Proteomes" id="UP000284403">
    <property type="component" value="Unassembled WGS sequence"/>
</dbReference>
<evidence type="ECO:0000313" key="3">
    <source>
        <dbReference type="Proteomes" id="UP000284403"/>
    </source>
</evidence>
<evidence type="ECO:0000313" key="2">
    <source>
        <dbReference type="EMBL" id="RNF02708.1"/>
    </source>
</evidence>
<feature type="region of interest" description="Disordered" evidence="1">
    <location>
        <begin position="1"/>
        <end position="103"/>
    </location>
</feature>
<feature type="compositionally biased region" description="Basic and acidic residues" evidence="1">
    <location>
        <begin position="27"/>
        <end position="40"/>
    </location>
</feature>
<dbReference type="AlphaFoldDB" id="A0A3R7NHF3"/>
<name>A0A3R7NHF3_9TRYP</name>
<dbReference type="RefSeq" id="XP_029224697.1">
    <property type="nucleotide sequence ID" value="XM_029375352.1"/>
</dbReference>
<keyword evidence="3" id="KW-1185">Reference proteome</keyword>
<organism evidence="2 3">
    <name type="scientific">Trypanosoma conorhini</name>
    <dbReference type="NCBI Taxonomy" id="83891"/>
    <lineage>
        <taxon>Eukaryota</taxon>
        <taxon>Discoba</taxon>
        <taxon>Euglenozoa</taxon>
        <taxon>Kinetoplastea</taxon>
        <taxon>Metakinetoplastina</taxon>
        <taxon>Trypanosomatida</taxon>
        <taxon>Trypanosomatidae</taxon>
        <taxon>Trypanosoma</taxon>
    </lineage>
</organism>
<comment type="caution">
    <text evidence="2">The sequence shown here is derived from an EMBL/GenBank/DDBJ whole genome shotgun (WGS) entry which is preliminary data.</text>
</comment>
<gene>
    <name evidence="2" type="ORF">Tco025E_08505</name>
</gene>
<protein>
    <submittedName>
        <fullName evidence="2">Uncharacterized protein</fullName>
    </submittedName>
</protein>
<proteinExistence type="predicted"/>
<feature type="compositionally biased region" description="Basic residues" evidence="1">
    <location>
        <begin position="41"/>
        <end position="50"/>
    </location>
</feature>
<evidence type="ECO:0000256" key="1">
    <source>
        <dbReference type="SAM" id="MobiDB-lite"/>
    </source>
</evidence>
<dbReference type="GeneID" id="40322116"/>
<reference evidence="2 3" key="1">
    <citation type="journal article" date="2018" name="BMC Genomics">
        <title>Genomic comparison of Trypanosoma conorhini and Trypanosoma rangeli to Trypanosoma cruzi strains of high and low virulence.</title>
        <authorList>
            <person name="Bradwell K.R."/>
            <person name="Koparde V.N."/>
            <person name="Matveyev A.V."/>
            <person name="Serrano M.G."/>
            <person name="Alves J.M."/>
            <person name="Parikh H."/>
            <person name="Huang B."/>
            <person name="Lee V."/>
            <person name="Espinosa-Alvarez O."/>
            <person name="Ortiz P.A."/>
            <person name="Costa-Martins A.G."/>
            <person name="Teixeira M.M."/>
            <person name="Buck G.A."/>
        </authorList>
    </citation>
    <scope>NUCLEOTIDE SEQUENCE [LARGE SCALE GENOMIC DNA]</scope>
    <source>
        <strain evidence="2 3">025E</strain>
    </source>
</reference>
<sequence length="271" mass="30093">MRQLAPHAASLEKKRGAPTYPTAPSARKGDALRRGNEKRGFFTRKKKSPRGPRNASPPAPGPRPSGAGTRVKTAAPFFLPHKPPSKKANPPQRQAKHRPEGARAGFWLPSLRRSAPQRPPQGRAVHSRRPRSRCFIRTRPVWEVARPAAFGGAQLWWFGVWQTGFRACRGTAVLAWGRMPVKLPLPPPPGATLPDSVRVDGWAARFTAGSDDAWATHDAQVGETTHRPIVFRVPRGRRGRKEADWAAHGRCVRKYSRADAGEIRATRRRIK</sequence>
<dbReference type="EMBL" id="MKKU01000759">
    <property type="protein sequence ID" value="RNF02708.1"/>
    <property type="molecule type" value="Genomic_DNA"/>
</dbReference>